<dbReference type="PANTHER" id="PTHR30445">
    <property type="entry name" value="K(+)_H(+) ANTIPORTER SUBUNIT KHTT"/>
    <property type="match status" value="1"/>
</dbReference>
<comment type="caution">
    <text evidence="2">The sequence shown here is derived from an EMBL/GenBank/DDBJ whole genome shotgun (WGS) entry which is preliminary data.</text>
</comment>
<reference evidence="2 3" key="1">
    <citation type="submission" date="2019-07" db="EMBL/GenBank/DDBJ databases">
        <authorList>
            <person name="Kim J."/>
        </authorList>
    </citation>
    <scope>NUCLEOTIDE SEQUENCE [LARGE SCALE GENOMIC DNA]</scope>
    <source>
        <strain evidence="2 3">G13</strain>
    </source>
</reference>
<dbReference type="OrthoDB" id="67547at2"/>
<protein>
    <submittedName>
        <fullName evidence="2">Cation:proton antiporter regulatory subunit</fullName>
    </submittedName>
</protein>
<dbReference type="Pfam" id="PF02080">
    <property type="entry name" value="TrkA_C"/>
    <property type="match status" value="1"/>
</dbReference>
<dbReference type="PANTHER" id="PTHR30445:SF8">
    <property type="entry name" value="K(+)_H(+) ANTIPORTER SUBUNIT KHTT"/>
    <property type="match status" value="1"/>
</dbReference>
<dbReference type="Gene3D" id="3.30.70.1450">
    <property type="entry name" value="Regulator of K+ conductance, C-terminal domain"/>
    <property type="match status" value="1"/>
</dbReference>
<dbReference type="EMBL" id="VNJJ01000011">
    <property type="protein sequence ID" value="TVX97694.1"/>
    <property type="molecule type" value="Genomic_DNA"/>
</dbReference>
<dbReference type="AlphaFoldDB" id="A0A559JCU7"/>
<dbReference type="PROSITE" id="PS51202">
    <property type="entry name" value="RCK_C"/>
    <property type="match status" value="1"/>
</dbReference>
<feature type="domain" description="RCK C-terminal" evidence="1">
    <location>
        <begin position="76"/>
        <end position="161"/>
    </location>
</feature>
<gene>
    <name evidence="2" type="ORF">FPZ45_18155</name>
</gene>
<dbReference type="Proteomes" id="UP000316330">
    <property type="component" value="Unassembled WGS sequence"/>
</dbReference>
<dbReference type="InterPro" id="IPR036721">
    <property type="entry name" value="RCK_C_sf"/>
</dbReference>
<dbReference type="SUPFAM" id="SSF116726">
    <property type="entry name" value="TrkA C-terminal domain-like"/>
    <property type="match status" value="1"/>
</dbReference>
<dbReference type="InterPro" id="IPR026278">
    <property type="entry name" value="KhtT"/>
</dbReference>
<proteinExistence type="predicted"/>
<dbReference type="InterPro" id="IPR050144">
    <property type="entry name" value="AAE_transporter"/>
</dbReference>
<accession>A0A559JCU7</accession>
<dbReference type="GO" id="GO:0006813">
    <property type="term" value="P:potassium ion transport"/>
    <property type="evidence" value="ECO:0007669"/>
    <property type="project" value="InterPro"/>
</dbReference>
<sequence>MNIRESDLPGIGRKYLLEARSGDKIVVIIHDDGRREVYHFHHSDPEESLSMVTLEDDESRQVAAIIGGMNYTPRALESIDVALDDLTIEWLRVQAGASYIGRNIGELNIRQKTGATIIAVVENNHNKQMNPGPDYILREGSTLVVAGERAQLRMFKHFLSGTLSN</sequence>
<dbReference type="PIRSF" id="PIRSF005028">
    <property type="entry name" value="KhtT"/>
    <property type="match status" value="1"/>
</dbReference>
<evidence type="ECO:0000259" key="1">
    <source>
        <dbReference type="PROSITE" id="PS51202"/>
    </source>
</evidence>
<organism evidence="2 3">
    <name type="scientific">Cohnella terricola</name>
    <dbReference type="NCBI Taxonomy" id="1289167"/>
    <lineage>
        <taxon>Bacteria</taxon>
        <taxon>Bacillati</taxon>
        <taxon>Bacillota</taxon>
        <taxon>Bacilli</taxon>
        <taxon>Bacillales</taxon>
        <taxon>Paenibacillaceae</taxon>
        <taxon>Cohnella</taxon>
    </lineage>
</organism>
<keyword evidence="3" id="KW-1185">Reference proteome</keyword>
<dbReference type="InterPro" id="IPR058776">
    <property type="entry name" value="KhtT-like_N"/>
</dbReference>
<dbReference type="GO" id="GO:0008324">
    <property type="term" value="F:monoatomic cation transmembrane transporter activity"/>
    <property type="evidence" value="ECO:0007669"/>
    <property type="project" value="InterPro"/>
</dbReference>
<name>A0A559JCU7_9BACL</name>
<evidence type="ECO:0000313" key="3">
    <source>
        <dbReference type="Proteomes" id="UP000316330"/>
    </source>
</evidence>
<dbReference type="RefSeq" id="WP_144705064.1">
    <property type="nucleotide sequence ID" value="NZ_VNJJ01000011.1"/>
</dbReference>
<dbReference type="InterPro" id="IPR006037">
    <property type="entry name" value="RCK_C"/>
</dbReference>
<evidence type="ECO:0000313" key="2">
    <source>
        <dbReference type="EMBL" id="TVX97694.1"/>
    </source>
</evidence>
<dbReference type="Pfam" id="PF25991">
    <property type="entry name" value="KhtT_N"/>
    <property type="match status" value="1"/>
</dbReference>